<comment type="caution">
    <text evidence="13">The sequence shown here is derived from an EMBL/GenBank/DDBJ whole genome shotgun (WGS) entry which is preliminary data.</text>
</comment>
<gene>
    <name evidence="13" type="ORF">McpCs1_15330</name>
</gene>
<feature type="transmembrane region" description="Helical" evidence="12">
    <location>
        <begin position="153"/>
        <end position="169"/>
    </location>
</feature>
<accession>A0AAE4SBV3</accession>
<evidence type="ECO:0000256" key="9">
    <source>
        <dbReference type="ARBA" id="ARBA00023136"/>
    </source>
</evidence>
<dbReference type="NCBIfam" id="NF009521">
    <property type="entry name" value="PRK12882.1"/>
    <property type="match status" value="1"/>
</dbReference>
<dbReference type="Pfam" id="PF01040">
    <property type="entry name" value="UbiA"/>
    <property type="match status" value="1"/>
</dbReference>
<feature type="transmembrane region" description="Helical" evidence="12">
    <location>
        <begin position="102"/>
        <end position="120"/>
    </location>
</feature>
<evidence type="ECO:0000256" key="4">
    <source>
        <dbReference type="ARBA" id="ARBA00022679"/>
    </source>
</evidence>
<keyword evidence="3 12" id="KW-0444">Lipid biosynthesis</keyword>
<reference evidence="13 14" key="1">
    <citation type="submission" date="2023-06" db="EMBL/GenBank/DDBJ databases">
        <title>Genome sequence of Methancorpusculaceae sp. Cs1.</title>
        <authorList>
            <person name="Protasov E."/>
            <person name="Platt K."/>
            <person name="Poehlein A."/>
            <person name="Daniel R."/>
            <person name="Brune A."/>
        </authorList>
    </citation>
    <scope>NUCLEOTIDE SEQUENCE [LARGE SCALE GENOMIC DNA]</scope>
    <source>
        <strain evidence="13 14">Cs1</strain>
    </source>
</reference>
<name>A0AAE4SBV3_9EURY</name>
<feature type="transmembrane region" description="Helical" evidence="12">
    <location>
        <begin position="260"/>
        <end position="281"/>
    </location>
</feature>
<keyword evidence="8 12" id="KW-0443">Lipid metabolism</keyword>
<evidence type="ECO:0000256" key="6">
    <source>
        <dbReference type="ARBA" id="ARBA00022842"/>
    </source>
</evidence>
<evidence type="ECO:0000256" key="5">
    <source>
        <dbReference type="ARBA" id="ARBA00022692"/>
    </source>
</evidence>
<dbReference type="GO" id="GO:0000287">
    <property type="term" value="F:magnesium ion binding"/>
    <property type="evidence" value="ECO:0007669"/>
    <property type="project" value="UniProtKB-UniRule"/>
</dbReference>
<organism evidence="13 14">
    <name type="scientific">Methanorbis rubei</name>
    <dbReference type="NCBI Taxonomy" id="3028300"/>
    <lineage>
        <taxon>Archaea</taxon>
        <taxon>Methanobacteriati</taxon>
        <taxon>Methanobacteriota</taxon>
        <taxon>Stenosarchaea group</taxon>
        <taxon>Methanomicrobia</taxon>
        <taxon>Methanomicrobiales</taxon>
        <taxon>Methanocorpusculaceae</taxon>
        <taxon>Methanorbis</taxon>
    </lineage>
</organism>
<keyword evidence="11 12" id="KW-1208">Phospholipid metabolism</keyword>
<feature type="transmembrane region" description="Helical" evidence="12">
    <location>
        <begin position="199"/>
        <end position="216"/>
    </location>
</feature>
<dbReference type="InterPro" id="IPR050475">
    <property type="entry name" value="Prenyltransferase_related"/>
</dbReference>
<proteinExistence type="inferred from homology"/>
<keyword evidence="5 12" id="KW-0812">Transmembrane</keyword>
<feature type="transmembrane region" description="Helical" evidence="12">
    <location>
        <begin position="222"/>
        <end position="240"/>
    </location>
</feature>
<dbReference type="Gene3D" id="1.10.357.140">
    <property type="entry name" value="UbiA prenyltransferase"/>
    <property type="match status" value="1"/>
</dbReference>
<comment type="similarity">
    <text evidence="12">Belongs to the UbiA prenyltransferase family. DGGGP synthase subfamily.</text>
</comment>
<keyword evidence="6 12" id="KW-0460">Magnesium</keyword>
<evidence type="ECO:0000256" key="12">
    <source>
        <dbReference type="HAMAP-Rule" id="MF_01286"/>
    </source>
</evidence>
<dbReference type="AlphaFoldDB" id="A0AAE4SBV3"/>
<dbReference type="InterPro" id="IPR044878">
    <property type="entry name" value="UbiA_sf"/>
</dbReference>
<dbReference type="EMBL" id="JAWDKB010000006">
    <property type="protein sequence ID" value="MDV0444137.1"/>
    <property type="molecule type" value="Genomic_DNA"/>
</dbReference>
<evidence type="ECO:0000313" key="14">
    <source>
        <dbReference type="Proteomes" id="UP001283212"/>
    </source>
</evidence>
<evidence type="ECO:0000256" key="11">
    <source>
        <dbReference type="ARBA" id="ARBA00023264"/>
    </source>
</evidence>
<keyword evidence="7 12" id="KW-1133">Transmembrane helix</keyword>
<evidence type="ECO:0000313" key="13">
    <source>
        <dbReference type="EMBL" id="MDV0444137.1"/>
    </source>
</evidence>
<sequence length="286" mass="30287">MSLSAYVTIIRPANAVISGITAIIAYLIASGTNVFSAFALFVIVTVICGAGNVLNDYFDRDIDAINRPDRPIPSGALSPHNAAVWAGVLFAVGILVSFATNFWCLAIAVVNTILLIAYAAKLKKIPLLGNLSVAYLSGSIFLFGGVLVGPESFIVTLPLFAITFFGTLAREILKAAEDIEGDAAGGARTLPMILGVQKSGYVSVILIVCAIIASIAPYSRWGVPYLAAIAVIDLFILYAAAKSVRCKTPAELIAARSTSLIKYGMFAALFLFLVMELWYGIISPLL</sequence>
<comment type="cofactor">
    <cofactor evidence="12">
        <name>Mg(2+)</name>
        <dbReference type="ChEBI" id="CHEBI:18420"/>
    </cofactor>
</comment>
<dbReference type="InterPro" id="IPR023547">
    <property type="entry name" value="DGGGP_synth"/>
</dbReference>
<dbReference type="InterPro" id="IPR000537">
    <property type="entry name" value="UbiA_prenyltransferase"/>
</dbReference>
<dbReference type="GO" id="GO:0047295">
    <property type="term" value="F:geranylgeranylglycerol-phosphate geranylgeranyltransferase activity"/>
    <property type="evidence" value="ECO:0007669"/>
    <property type="project" value="UniProtKB-UniRule"/>
</dbReference>
<feature type="transmembrane region" description="Helical" evidence="12">
    <location>
        <begin position="75"/>
        <end position="96"/>
    </location>
</feature>
<evidence type="ECO:0000256" key="7">
    <source>
        <dbReference type="ARBA" id="ARBA00022989"/>
    </source>
</evidence>
<dbReference type="Proteomes" id="UP001283212">
    <property type="component" value="Unassembled WGS sequence"/>
</dbReference>
<comment type="pathway">
    <text evidence="12">Membrane lipid metabolism; glycerophospholipid metabolism.</text>
</comment>
<feature type="transmembrane region" description="Helical" evidence="12">
    <location>
        <begin position="12"/>
        <end position="29"/>
    </location>
</feature>
<dbReference type="PANTHER" id="PTHR42723:SF1">
    <property type="entry name" value="CHLOROPHYLL SYNTHASE, CHLOROPLASTIC"/>
    <property type="match status" value="1"/>
</dbReference>
<keyword evidence="10 12" id="KW-0594">Phospholipid biosynthesis</keyword>
<evidence type="ECO:0000256" key="3">
    <source>
        <dbReference type="ARBA" id="ARBA00022516"/>
    </source>
</evidence>
<dbReference type="HAMAP" id="MF_01286">
    <property type="entry name" value="DGGGP_synth"/>
    <property type="match status" value="1"/>
</dbReference>
<evidence type="ECO:0000256" key="1">
    <source>
        <dbReference type="ARBA" id="ARBA00004651"/>
    </source>
</evidence>
<feature type="transmembrane region" description="Helical" evidence="12">
    <location>
        <begin position="127"/>
        <end position="147"/>
    </location>
</feature>
<dbReference type="PANTHER" id="PTHR42723">
    <property type="entry name" value="CHLOROPHYLL SYNTHASE"/>
    <property type="match status" value="1"/>
</dbReference>
<keyword evidence="4 12" id="KW-0808">Transferase</keyword>
<evidence type="ECO:0000256" key="2">
    <source>
        <dbReference type="ARBA" id="ARBA00022475"/>
    </source>
</evidence>
<dbReference type="RefSeq" id="WP_338096639.1">
    <property type="nucleotide sequence ID" value="NZ_JAWDKB010000006.1"/>
</dbReference>
<protein>
    <recommendedName>
        <fullName evidence="12">Digeranylgeranylglyceryl phosphate synthase</fullName>
        <shortName evidence="12">DGGGP synthase</shortName>
        <shortName evidence="12">DGGGPS</shortName>
        <ecNumber evidence="12">2.5.1.42</ecNumber>
    </recommendedName>
    <alternativeName>
        <fullName evidence="12">(S)-2,3-di-O-geranylgeranylglyceryl phosphate synthase</fullName>
    </alternativeName>
    <alternativeName>
        <fullName evidence="12">Geranylgeranylglycerol-phosphate geranylgeranyltransferase</fullName>
    </alternativeName>
</protein>
<dbReference type="CDD" id="cd13961">
    <property type="entry name" value="PT_UbiA_DGGGPS"/>
    <property type="match status" value="1"/>
</dbReference>
<keyword evidence="2 12" id="KW-1003">Cell membrane</keyword>
<dbReference type="Gene3D" id="1.20.120.1780">
    <property type="entry name" value="UbiA prenyltransferase"/>
    <property type="match status" value="1"/>
</dbReference>
<evidence type="ECO:0000256" key="10">
    <source>
        <dbReference type="ARBA" id="ARBA00023209"/>
    </source>
</evidence>
<evidence type="ECO:0000256" key="8">
    <source>
        <dbReference type="ARBA" id="ARBA00023098"/>
    </source>
</evidence>
<dbReference type="EC" id="2.5.1.42" evidence="12"/>
<feature type="transmembrane region" description="Helical" evidence="12">
    <location>
        <begin position="35"/>
        <end position="54"/>
    </location>
</feature>
<dbReference type="GO" id="GO:0005886">
    <property type="term" value="C:plasma membrane"/>
    <property type="evidence" value="ECO:0007669"/>
    <property type="project" value="UniProtKB-SubCell"/>
</dbReference>
<comment type="function">
    <text evidence="12">Prenyltransferase that catalyzes the transfer of the geranylgeranyl moiety of geranylgeranyl diphosphate (GGPP) to the C2 hydroxyl of (S)-3-O-geranylgeranylglyceryl phosphate (GGGP). This reaction is the second ether-bond-formation step in the biosynthesis of archaeal membrane lipids.</text>
</comment>
<comment type="subcellular location">
    <subcellularLocation>
        <location evidence="1 12">Cell membrane</location>
        <topology evidence="1 12">Multi-pass membrane protein</topology>
    </subcellularLocation>
</comment>
<keyword evidence="14" id="KW-1185">Reference proteome</keyword>
<keyword evidence="9 12" id="KW-0472">Membrane</keyword>
<dbReference type="GO" id="GO:0046474">
    <property type="term" value="P:glycerophospholipid biosynthetic process"/>
    <property type="evidence" value="ECO:0007669"/>
    <property type="project" value="UniProtKB-UniRule"/>
</dbReference>
<comment type="catalytic activity">
    <reaction evidence="12">
        <text>sn-3-O-(geranylgeranyl)glycerol 1-phosphate + (2E,6E,10E)-geranylgeranyl diphosphate = 2,3-bis-O-(geranylgeranyl)-sn-glycerol 1-phosphate + diphosphate</text>
        <dbReference type="Rhea" id="RHEA:18109"/>
        <dbReference type="ChEBI" id="CHEBI:33019"/>
        <dbReference type="ChEBI" id="CHEBI:57677"/>
        <dbReference type="ChEBI" id="CHEBI:58756"/>
        <dbReference type="ChEBI" id="CHEBI:58837"/>
        <dbReference type="EC" id="2.5.1.42"/>
    </reaction>
</comment>